<feature type="transmembrane region" description="Helical" evidence="1">
    <location>
        <begin position="134"/>
        <end position="157"/>
    </location>
</feature>
<keyword evidence="1" id="KW-0472">Membrane</keyword>
<organism evidence="2 3">
    <name type="scientific">Zooshikella ganghwensis</name>
    <dbReference type="NCBI Taxonomy" id="202772"/>
    <lineage>
        <taxon>Bacteria</taxon>
        <taxon>Pseudomonadati</taxon>
        <taxon>Pseudomonadota</taxon>
        <taxon>Gammaproteobacteria</taxon>
        <taxon>Oceanospirillales</taxon>
        <taxon>Zooshikellaceae</taxon>
        <taxon>Zooshikella</taxon>
    </lineage>
</organism>
<sequence>MMQNNLISAQHSSCSQHILLAENLDFKITPLCTYKKKANITYRSPIKMGNITVDVVATTTLDMEALVNLRVEKNDEQYCVVNDSDSQLTDPIKLIVKSEAVGYRLIQAIIDTYEKKAEQPGDFITMIDKSQIELLAPFIFIGCGVLLTISLSFWLLFK</sequence>
<keyword evidence="1" id="KW-1133">Transmembrane helix</keyword>
<evidence type="ECO:0000313" key="2">
    <source>
        <dbReference type="EMBL" id="RDH41322.1"/>
    </source>
</evidence>
<evidence type="ECO:0000313" key="3">
    <source>
        <dbReference type="Proteomes" id="UP000257039"/>
    </source>
</evidence>
<dbReference type="EMBL" id="NDXW01000010">
    <property type="protein sequence ID" value="RDH41322.1"/>
    <property type="molecule type" value="Genomic_DNA"/>
</dbReference>
<name>A0A4P9VI65_9GAMM</name>
<reference evidence="2 3" key="1">
    <citation type="submission" date="2017-04" db="EMBL/GenBank/DDBJ databases">
        <title>Draft genome sequence of Zooshikella ganghwensis VG4 isolated from Red Sea sediments.</title>
        <authorList>
            <person name="Rehman Z."/>
            <person name="Alam I."/>
            <person name="Kamau A."/>
            <person name="Bajic V."/>
            <person name="Leiknes T."/>
        </authorList>
    </citation>
    <scope>NUCLEOTIDE SEQUENCE [LARGE SCALE GENOMIC DNA]</scope>
    <source>
        <strain evidence="2 3">VG4</strain>
    </source>
</reference>
<gene>
    <name evidence="2" type="ORF">B9G39_29065</name>
</gene>
<protein>
    <submittedName>
        <fullName evidence="2">Uncharacterized protein</fullName>
    </submittedName>
</protein>
<dbReference type="RefSeq" id="WP_094789949.1">
    <property type="nucleotide sequence ID" value="NZ_NDXW01000010.1"/>
</dbReference>
<proteinExistence type="predicted"/>
<dbReference type="AlphaFoldDB" id="A0A4P9VI65"/>
<keyword evidence="3" id="KW-1185">Reference proteome</keyword>
<accession>A0A4P9VI65</accession>
<dbReference type="Proteomes" id="UP000257039">
    <property type="component" value="Unassembled WGS sequence"/>
</dbReference>
<comment type="caution">
    <text evidence="2">The sequence shown here is derived from an EMBL/GenBank/DDBJ whole genome shotgun (WGS) entry which is preliminary data.</text>
</comment>
<evidence type="ECO:0000256" key="1">
    <source>
        <dbReference type="SAM" id="Phobius"/>
    </source>
</evidence>
<keyword evidence="1" id="KW-0812">Transmembrane</keyword>